<dbReference type="GO" id="GO:0006783">
    <property type="term" value="P:heme biosynthetic process"/>
    <property type="evidence" value="ECO:0007669"/>
    <property type="project" value="TreeGrafter"/>
</dbReference>
<dbReference type="SFLD" id="SFLDG01386">
    <property type="entry name" value="main_SPASM_domain-containing"/>
    <property type="match status" value="1"/>
</dbReference>
<dbReference type="InterPro" id="IPR007197">
    <property type="entry name" value="rSAM"/>
</dbReference>
<dbReference type="GO" id="GO:0003824">
    <property type="term" value="F:catalytic activity"/>
    <property type="evidence" value="ECO:0007669"/>
    <property type="project" value="InterPro"/>
</dbReference>
<dbReference type="InterPro" id="IPR013785">
    <property type="entry name" value="Aldolase_TIM"/>
</dbReference>
<dbReference type="Pfam" id="PF13186">
    <property type="entry name" value="SPASM"/>
    <property type="match status" value="1"/>
</dbReference>
<organism evidence="6 7">
    <name type="scientific">Methanosarcina mazei</name>
    <name type="common">Methanosarcina frisia</name>
    <dbReference type="NCBI Taxonomy" id="2209"/>
    <lineage>
        <taxon>Archaea</taxon>
        <taxon>Methanobacteriati</taxon>
        <taxon>Methanobacteriota</taxon>
        <taxon>Stenosarchaea group</taxon>
        <taxon>Methanomicrobia</taxon>
        <taxon>Methanosarcinales</taxon>
        <taxon>Methanosarcinaceae</taxon>
        <taxon>Methanosarcina</taxon>
    </lineage>
</organism>
<dbReference type="SUPFAM" id="SSF102114">
    <property type="entry name" value="Radical SAM enzymes"/>
    <property type="match status" value="1"/>
</dbReference>
<dbReference type="PROSITE" id="PS51918">
    <property type="entry name" value="RADICAL_SAM"/>
    <property type="match status" value="1"/>
</dbReference>
<dbReference type="InterPro" id="IPR023885">
    <property type="entry name" value="4Fe4S-binding_SPASM_dom"/>
</dbReference>
<protein>
    <submittedName>
        <fullName evidence="6">Radical SAM protein</fullName>
    </submittedName>
</protein>
<keyword evidence="2" id="KW-0479">Metal-binding</keyword>
<dbReference type="SFLD" id="SFLDG01067">
    <property type="entry name" value="SPASM/twitch_domain_containing"/>
    <property type="match status" value="1"/>
</dbReference>
<dbReference type="CDD" id="cd21128">
    <property type="entry name" value="SPASM_rSAM"/>
    <property type="match status" value="1"/>
</dbReference>
<evidence type="ECO:0000256" key="4">
    <source>
        <dbReference type="ARBA" id="ARBA00023014"/>
    </source>
</evidence>
<evidence type="ECO:0000256" key="3">
    <source>
        <dbReference type="ARBA" id="ARBA00023004"/>
    </source>
</evidence>
<dbReference type="InterPro" id="IPR050377">
    <property type="entry name" value="Radical_SAM_PqqE_MftC-like"/>
</dbReference>
<keyword evidence="1" id="KW-0949">S-adenosyl-L-methionine</keyword>
<evidence type="ECO:0000256" key="2">
    <source>
        <dbReference type="ARBA" id="ARBA00022723"/>
    </source>
</evidence>
<dbReference type="Pfam" id="PF04055">
    <property type="entry name" value="Radical_SAM"/>
    <property type="match status" value="1"/>
</dbReference>
<evidence type="ECO:0000313" key="6">
    <source>
        <dbReference type="EMBL" id="KKG69469.1"/>
    </source>
</evidence>
<dbReference type="AlphaFoldDB" id="A0A0F8HR84"/>
<sequence length="408" mass="45576">MKVYDSPVIKVNASTENEKVVLDAEGPLSHIVKPFLKRINNIFSEEKPISINEDEIIFSTWIPPIPGPVFSRVISAEIAAIRKKRVPDQFTIGITARCPNNCIHCGAAGIKPEKELTLDEICNAVDQSIELGSYLVAFDGGETMIRNDLVDMVSRVDKTKAIATCLTSGFKLSEERAAALKAAGLYAARISLDSPLEAEHDRIRGRNGAYRDAIDGIKNADAAGILTDMFVVVSPHNIDDLEDFYSLAAELNVKEMSIYEIIAVGRWLEHEDEVISDKDVSRLKDFQITMNNKPEGPRVTAFPYFMGPELFGCFAGRRWMHVASDGEVMPCAYTPLSFGNICEEPLETIWKRMGKHSAYKKDNAAYCMMRNPDFRKKYIHTIPTGSRIPYRVKSVSYTHLTLPTIYSV</sequence>
<dbReference type="CDD" id="cd01335">
    <property type="entry name" value="Radical_SAM"/>
    <property type="match status" value="1"/>
</dbReference>
<dbReference type="PANTHER" id="PTHR11228:SF7">
    <property type="entry name" value="PQQA PEPTIDE CYCLASE"/>
    <property type="match status" value="1"/>
</dbReference>
<evidence type="ECO:0000259" key="5">
    <source>
        <dbReference type="PROSITE" id="PS51918"/>
    </source>
</evidence>
<evidence type="ECO:0000313" key="7">
    <source>
        <dbReference type="Proteomes" id="UP000034001"/>
    </source>
</evidence>
<comment type="caution">
    <text evidence="6">The sequence shown here is derived from an EMBL/GenBank/DDBJ whole genome shotgun (WGS) entry which is preliminary data.</text>
</comment>
<dbReference type="Proteomes" id="UP000034001">
    <property type="component" value="Unassembled WGS sequence"/>
</dbReference>
<dbReference type="GO" id="GO:0046872">
    <property type="term" value="F:metal ion binding"/>
    <property type="evidence" value="ECO:0007669"/>
    <property type="project" value="UniProtKB-KW"/>
</dbReference>
<dbReference type="PANTHER" id="PTHR11228">
    <property type="entry name" value="RADICAL SAM DOMAIN PROTEIN"/>
    <property type="match status" value="1"/>
</dbReference>
<name>A0A0F8HR84_METMZ</name>
<dbReference type="SFLD" id="SFLDS00029">
    <property type="entry name" value="Radical_SAM"/>
    <property type="match status" value="1"/>
</dbReference>
<dbReference type="Gene3D" id="3.20.20.70">
    <property type="entry name" value="Aldolase class I"/>
    <property type="match status" value="1"/>
</dbReference>
<dbReference type="FunFam" id="3.20.20.70:FF:000352">
    <property type="entry name" value="Metallo cofactor biosynthesis protein"/>
    <property type="match status" value="1"/>
</dbReference>
<dbReference type="EMBL" id="JJPO01000149">
    <property type="protein sequence ID" value="KKG69469.1"/>
    <property type="molecule type" value="Genomic_DNA"/>
</dbReference>
<reference evidence="6 7" key="1">
    <citation type="journal article" date="2015" name="ISME J.">
        <title>Genomic and phenotypic differentiation among Methanosarcina mazei populations from Columbia River sediment.</title>
        <authorList>
            <person name="Youngblut N.D."/>
            <person name="Wirth J.S."/>
            <person name="Henriksen J.R."/>
            <person name="Smith M."/>
            <person name="Simon H."/>
            <person name="Metcalf W.W."/>
            <person name="Whitaker R.J."/>
        </authorList>
    </citation>
    <scope>NUCLEOTIDE SEQUENCE [LARGE SCALE GENOMIC DNA]</scope>
    <source>
        <strain evidence="6 7">3.H.A.2.1</strain>
    </source>
</reference>
<keyword evidence="4" id="KW-0411">Iron-sulfur</keyword>
<gene>
    <name evidence="6" type="ORF">DU63_11110</name>
</gene>
<dbReference type="InterPro" id="IPR058240">
    <property type="entry name" value="rSAM_sf"/>
</dbReference>
<accession>A0A0F8HR84</accession>
<evidence type="ECO:0000256" key="1">
    <source>
        <dbReference type="ARBA" id="ARBA00022691"/>
    </source>
</evidence>
<keyword evidence="3" id="KW-0408">Iron</keyword>
<dbReference type="SMART" id="SM00729">
    <property type="entry name" value="Elp3"/>
    <property type="match status" value="1"/>
</dbReference>
<dbReference type="GO" id="GO:0051536">
    <property type="term" value="F:iron-sulfur cluster binding"/>
    <property type="evidence" value="ECO:0007669"/>
    <property type="project" value="UniProtKB-KW"/>
</dbReference>
<proteinExistence type="predicted"/>
<dbReference type="PATRIC" id="fig|2209.43.peg.2434"/>
<feature type="domain" description="Radical SAM core" evidence="5">
    <location>
        <begin position="84"/>
        <end position="293"/>
    </location>
</feature>
<dbReference type="InterPro" id="IPR006638">
    <property type="entry name" value="Elp3/MiaA/NifB-like_rSAM"/>
</dbReference>